<accession>A0A5N5D3H2</accession>
<dbReference type="InterPro" id="IPR008030">
    <property type="entry name" value="NmrA-like"/>
</dbReference>
<evidence type="ECO:0000256" key="3">
    <source>
        <dbReference type="ARBA" id="ARBA00023002"/>
    </source>
</evidence>
<dbReference type="AlphaFoldDB" id="A0A5N5D3H2"/>
<comment type="caution">
    <text evidence="5">The sequence shown here is derived from an EMBL/GenBank/DDBJ whole genome shotgun (WGS) entry which is preliminary data.</text>
</comment>
<sequence length="309" mass="34469">MVKVAVAGGLGNVGKTIVEVLKDDPKHDVIVLSRKASDNAAAPVVAVDYNNVDSLKQVLESNNIEAVISALMVGDEVASQSQINLIKAADKSSTTKKMVLSEWGIPFTAEDVSPLPHLAFRLAAIAEARKTGLQWTRFQTGYFMDYYGLPHIKSYQQMYMPVLDMVNKVAAIPGDGNAPVAFTYTFDVAKFVAAALDLPTWDEEYLIVGDKLSWNEFLKLAEDVRGSKFEVHHDDLEKLKSFQVTELPHHPGVYPFFPKEMLQRFFSVFGLYMATGRFDLPIEKALNQKFPEIKPITAKELLEQAWRGK</sequence>
<reference evidence="5 6" key="1">
    <citation type="journal article" date="2019" name="Sci. Rep.">
        <title>A multi-omics analysis of the grapevine pathogen Lasiodiplodia theobromae reveals that temperature affects the expression of virulence- and pathogenicity-related genes.</title>
        <authorList>
            <person name="Felix C."/>
            <person name="Meneses R."/>
            <person name="Goncalves M.F.M."/>
            <person name="Tilleman L."/>
            <person name="Duarte A.S."/>
            <person name="Jorrin-Novo J.V."/>
            <person name="Van de Peer Y."/>
            <person name="Deforce D."/>
            <person name="Van Nieuwerburgh F."/>
            <person name="Esteves A.C."/>
            <person name="Alves A."/>
        </authorList>
    </citation>
    <scope>NUCLEOTIDE SEQUENCE [LARGE SCALE GENOMIC DNA]</scope>
    <source>
        <strain evidence="5 6">LA-SOL3</strain>
    </source>
</reference>
<evidence type="ECO:0000256" key="2">
    <source>
        <dbReference type="ARBA" id="ARBA00022857"/>
    </source>
</evidence>
<proteinExistence type="inferred from homology"/>
<dbReference type="SUPFAM" id="SSF51735">
    <property type="entry name" value="NAD(P)-binding Rossmann-fold domains"/>
    <property type="match status" value="1"/>
</dbReference>
<evidence type="ECO:0000313" key="6">
    <source>
        <dbReference type="Proteomes" id="UP000325902"/>
    </source>
</evidence>
<dbReference type="Pfam" id="PF05368">
    <property type="entry name" value="NmrA"/>
    <property type="match status" value="1"/>
</dbReference>
<dbReference type="Gene3D" id="3.40.50.720">
    <property type="entry name" value="NAD(P)-binding Rossmann-like Domain"/>
    <property type="match status" value="1"/>
</dbReference>
<dbReference type="Gene3D" id="3.90.25.10">
    <property type="entry name" value="UDP-galactose 4-epimerase, domain 1"/>
    <property type="match status" value="1"/>
</dbReference>
<dbReference type="PANTHER" id="PTHR47706:SF4">
    <property type="entry name" value="NMRA-LIKE DOMAIN-CONTAINING PROTEIN"/>
    <property type="match status" value="1"/>
</dbReference>
<dbReference type="InterPro" id="IPR036291">
    <property type="entry name" value="NAD(P)-bd_dom_sf"/>
</dbReference>
<dbReference type="OrthoDB" id="419598at2759"/>
<organism evidence="5 6">
    <name type="scientific">Lasiodiplodia theobromae</name>
    <dbReference type="NCBI Taxonomy" id="45133"/>
    <lineage>
        <taxon>Eukaryota</taxon>
        <taxon>Fungi</taxon>
        <taxon>Dikarya</taxon>
        <taxon>Ascomycota</taxon>
        <taxon>Pezizomycotina</taxon>
        <taxon>Dothideomycetes</taxon>
        <taxon>Dothideomycetes incertae sedis</taxon>
        <taxon>Botryosphaeriales</taxon>
        <taxon>Botryosphaeriaceae</taxon>
        <taxon>Lasiodiplodia</taxon>
    </lineage>
</organism>
<dbReference type="GO" id="GO:0016491">
    <property type="term" value="F:oxidoreductase activity"/>
    <property type="evidence" value="ECO:0007669"/>
    <property type="project" value="UniProtKB-KW"/>
</dbReference>
<protein>
    <recommendedName>
        <fullName evidence="4">NmrA-like domain-containing protein</fullName>
    </recommendedName>
</protein>
<keyword evidence="3" id="KW-0560">Oxidoreductase</keyword>
<dbReference type="EMBL" id="VCHE01000083">
    <property type="protein sequence ID" value="KAB2572186.1"/>
    <property type="molecule type" value="Genomic_DNA"/>
</dbReference>
<evidence type="ECO:0000256" key="1">
    <source>
        <dbReference type="ARBA" id="ARBA00005725"/>
    </source>
</evidence>
<dbReference type="InterPro" id="IPR051609">
    <property type="entry name" value="NmrA/Isoflavone_reductase-like"/>
</dbReference>
<gene>
    <name evidence="5" type="ORF">DBV05_g9177</name>
</gene>
<name>A0A5N5D3H2_9PEZI</name>
<evidence type="ECO:0000259" key="4">
    <source>
        <dbReference type="Pfam" id="PF05368"/>
    </source>
</evidence>
<comment type="similarity">
    <text evidence="1">Belongs to the NmrA-type oxidoreductase family. Isoflavone reductase subfamily.</text>
</comment>
<keyword evidence="6" id="KW-1185">Reference proteome</keyword>
<evidence type="ECO:0000313" key="5">
    <source>
        <dbReference type="EMBL" id="KAB2572186.1"/>
    </source>
</evidence>
<dbReference type="PANTHER" id="PTHR47706">
    <property type="entry name" value="NMRA-LIKE FAMILY PROTEIN"/>
    <property type="match status" value="1"/>
</dbReference>
<feature type="domain" description="NmrA-like" evidence="4">
    <location>
        <begin position="3"/>
        <end position="297"/>
    </location>
</feature>
<dbReference type="Proteomes" id="UP000325902">
    <property type="component" value="Unassembled WGS sequence"/>
</dbReference>
<keyword evidence="2" id="KW-0521">NADP</keyword>